<reference evidence="2 3" key="1">
    <citation type="journal article" date="2016" name="Nat. Commun.">
        <title>Thousands of microbial genomes shed light on interconnected biogeochemical processes in an aquifer system.</title>
        <authorList>
            <person name="Anantharaman K."/>
            <person name="Brown C.T."/>
            <person name="Hug L.A."/>
            <person name="Sharon I."/>
            <person name="Castelle C.J."/>
            <person name="Probst A.J."/>
            <person name="Thomas B.C."/>
            <person name="Singh A."/>
            <person name="Wilkins M.J."/>
            <person name="Karaoz U."/>
            <person name="Brodie E.L."/>
            <person name="Williams K.H."/>
            <person name="Hubbard S.S."/>
            <person name="Banfield J.F."/>
        </authorList>
    </citation>
    <scope>NUCLEOTIDE SEQUENCE [LARGE SCALE GENOMIC DNA]</scope>
</reference>
<dbReference type="Proteomes" id="UP000178565">
    <property type="component" value="Unassembled WGS sequence"/>
</dbReference>
<name>A0A1F5KT95_9BACT</name>
<keyword evidence="1" id="KW-0472">Membrane</keyword>
<dbReference type="AlphaFoldDB" id="A0A1F5KT95"/>
<keyword evidence="1" id="KW-0812">Transmembrane</keyword>
<dbReference type="SUPFAM" id="SSF54523">
    <property type="entry name" value="Pili subunits"/>
    <property type="match status" value="1"/>
</dbReference>
<sequence length="155" mass="16432">MNMKGFTLIELLIVIGITTILLGLSTINLVKVQQKTTLTAVSDTLIADLKSQQIKAMKGASPDGSGGNAYGVYFTNSNEYILFSGSVYNPTDPKNFTVSLDEPITISLNPDNIVIFSQVSGEAVNGPNAITLTNTAGGEEQTITINKFGVITDVN</sequence>
<dbReference type="STRING" id="1797785.A3B45_00975"/>
<protein>
    <recommendedName>
        <fullName evidence="4">General secretion pathway GspH domain-containing protein</fullName>
    </recommendedName>
</protein>
<dbReference type="InterPro" id="IPR045584">
    <property type="entry name" value="Pilin-like"/>
</dbReference>
<dbReference type="InterPro" id="IPR012902">
    <property type="entry name" value="N_methyl_site"/>
</dbReference>
<accession>A0A1F5KT95</accession>
<dbReference type="Gene3D" id="3.30.700.10">
    <property type="entry name" value="Glycoprotein, Type 4 Pilin"/>
    <property type="match status" value="1"/>
</dbReference>
<evidence type="ECO:0008006" key="4">
    <source>
        <dbReference type="Google" id="ProtNLM"/>
    </source>
</evidence>
<gene>
    <name evidence="2" type="ORF">A3B45_00975</name>
</gene>
<feature type="transmembrane region" description="Helical" evidence="1">
    <location>
        <begin position="6"/>
        <end position="30"/>
    </location>
</feature>
<keyword evidence="1" id="KW-1133">Transmembrane helix</keyword>
<evidence type="ECO:0000313" key="3">
    <source>
        <dbReference type="Proteomes" id="UP000178565"/>
    </source>
</evidence>
<dbReference type="Pfam" id="PF07963">
    <property type="entry name" value="N_methyl"/>
    <property type="match status" value="1"/>
</dbReference>
<organism evidence="2 3">
    <name type="scientific">Candidatus Daviesbacteria bacterium RIFCSPLOWO2_01_FULL_39_12</name>
    <dbReference type="NCBI Taxonomy" id="1797785"/>
    <lineage>
        <taxon>Bacteria</taxon>
        <taxon>Candidatus Daviesiibacteriota</taxon>
    </lineage>
</organism>
<dbReference type="EMBL" id="MFDM01000007">
    <property type="protein sequence ID" value="OGE44148.1"/>
    <property type="molecule type" value="Genomic_DNA"/>
</dbReference>
<proteinExistence type="predicted"/>
<dbReference type="NCBIfam" id="TIGR02532">
    <property type="entry name" value="IV_pilin_GFxxxE"/>
    <property type="match status" value="1"/>
</dbReference>
<evidence type="ECO:0000256" key="1">
    <source>
        <dbReference type="SAM" id="Phobius"/>
    </source>
</evidence>
<evidence type="ECO:0000313" key="2">
    <source>
        <dbReference type="EMBL" id="OGE44148.1"/>
    </source>
</evidence>
<comment type="caution">
    <text evidence="2">The sequence shown here is derived from an EMBL/GenBank/DDBJ whole genome shotgun (WGS) entry which is preliminary data.</text>
</comment>